<sequence length="828" mass="92557">MSVASRYLQSSENNFWRYEDQGKVIAVPGGCTLGYTDQVIGELVLSLAPHGLPRFGSLLLATAATTSQGVHTLNDVMAIVSSCVELTEEINEGIWFAKLLTEVPAQFKKGDLRIQLLRAIFKNSHNAVSVKRSHEILSELKAAPFTEQYANAGRGLALTEQQRITQIARDFKTLAIIGRELTSVQAILKRIADLPPVQALAALELEPEQQEQEKSLINQLINHPETIHVGALVASLISGLQIPFHASLPSEQPLGGVADITNKGSFDKLLTSEYALDDHVLLSRLANGEALYKHREIPPADNVYPRVLLIDATLKNWGDIRTISFAAALAIAQHPKNKQPYRVFLVGKSYREIAFNTLVDVIDGLNVLDDTLDPGIGIEQLFSREDIKAGELFFLGTAASLKTPGMQRMSEELGKRIDHWIHPDERGVIKVYKNLRRGKRFVQELKVPLDKLWSESTLKNNKVVSTFFGTTNYPILFPEMKIKHTWAGDRFVYGLTVNNALMRLYSGKVSADSGWEFLSDGGRSTDILKAVITHEDLSVTALFTTDNQTYTVVSYPGGEPITIALDRRLTTKRTFYVEQELFKSILPDSTLCIDTLGHISQQNVTTRERTKKQKFHENSNNFFRKINQVLITDDELLRIRKHDLVCTDDKIYLHHRQYLEGSVKVVADEITPGTWTFPDGSSVVHNPDGMLTLVSANADLADVHLPTQLDVPLAGATADVFSGPAYYQKKYQIEIIINNASDYEPELIRIINECLDNVNLRRAEKMAKDGMIICHGAGKLARLESKLGGLSYRIYKRGLQQQEKIPMVFYDQYIKSFISHIVNHGTNA</sequence>
<feature type="domain" description="MoxR-vWA-beta-propeller ternary system" evidence="1">
    <location>
        <begin position="31"/>
        <end position="190"/>
    </location>
</feature>
<gene>
    <name evidence="3" type="ORF">GGR27_002617</name>
</gene>
<keyword evidence="4" id="KW-1185">Reference proteome</keyword>
<comment type="caution">
    <text evidence="3">The sequence shown here is derived from an EMBL/GenBank/DDBJ whole genome shotgun (WGS) entry which is preliminary data.</text>
</comment>
<evidence type="ECO:0000313" key="3">
    <source>
        <dbReference type="EMBL" id="NJC27104.1"/>
    </source>
</evidence>
<proteinExistence type="predicted"/>
<evidence type="ECO:0000259" key="1">
    <source>
        <dbReference type="Pfam" id="PF19915"/>
    </source>
</evidence>
<feature type="domain" description="MoxR-vWA-beta-propeller ternary system" evidence="2">
    <location>
        <begin position="676"/>
        <end position="730"/>
    </location>
</feature>
<dbReference type="EMBL" id="JAATJH010000004">
    <property type="protein sequence ID" value="NJC27104.1"/>
    <property type="molecule type" value="Genomic_DNA"/>
</dbReference>
<dbReference type="Pfam" id="PF19917">
    <property type="entry name" value="bpX1"/>
    <property type="match status" value="1"/>
</dbReference>
<reference evidence="3 4" key="1">
    <citation type="submission" date="2020-03" db="EMBL/GenBank/DDBJ databases">
        <title>Genomic Encyclopedia of Type Strains, Phase IV (KMG-IV): sequencing the most valuable type-strain genomes for metagenomic binning, comparative biology and taxonomic classification.</title>
        <authorList>
            <person name="Goeker M."/>
        </authorList>
    </citation>
    <scope>NUCLEOTIDE SEQUENCE [LARGE SCALE GENOMIC DNA]</scope>
    <source>
        <strain evidence="3 4">DSM 105096</strain>
    </source>
</reference>
<evidence type="ECO:0000313" key="4">
    <source>
        <dbReference type="Proteomes" id="UP000770785"/>
    </source>
</evidence>
<accession>A0ABX0XDY2</accession>
<dbReference type="Proteomes" id="UP000770785">
    <property type="component" value="Unassembled WGS sequence"/>
</dbReference>
<dbReference type="Pfam" id="PF19915">
    <property type="entry name" value="bpX0"/>
    <property type="match status" value="1"/>
</dbReference>
<dbReference type="InterPro" id="IPR045554">
    <property type="entry name" value="bpX0"/>
</dbReference>
<dbReference type="RefSeq" id="WP_168037908.1">
    <property type="nucleotide sequence ID" value="NZ_JAATJH010000004.1"/>
</dbReference>
<name>A0ABX0XDY2_9BACT</name>
<evidence type="ECO:0000259" key="2">
    <source>
        <dbReference type="Pfam" id="PF19917"/>
    </source>
</evidence>
<organism evidence="3 4">
    <name type="scientific">Neolewinella antarctica</name>
    <dbReference type="NCBI Taxonomy" id="442734"/>
    <lineage>
        <taxon>Bacteria</taxon>
        <taxon>Pseudomonadati</taxon>
        <taxon>Bacteroidota</taxon>
        <taxon>Saprospiria</taxon>
        <taxon>Saprospirales</taxon>
        <taxon>Lewinellaceae</taxon>
        <taxon>Neolewinella</taxon>
    </lineage>
</organism>
<protein>
    <submittedName>
        <fullName evidence="3">Uncharacterized protein</fullName>
    </submittedName>
</protein>
<dbReference type="InterPro" id="IPR045553">
    <property type="entry name" value="bpX1"/>
</dbReference>